<reference evidence="1" key="1">
    <citation type="submission" date="2018-02" db="EMBL/GenBank/DDBJ databases">
        <title>Rhizophora mucronata_Transcriptome.</title>
        <authorList>
            <person name="Meera S.P."/>
            <person name="Sreeshan A."/>
            <person name="Augustine A."/>
        </authorList>
    </citation>
    <scope>NUCLEOTIDE SEQUENCE</scope>
    <source>
        <tissue evidence="1">Leaf</tissue>
    </source>
</reference>
<proteinExistence type="predicted"/>
<protein>
    <submittedName>
        <fullName evidence="1">Uncharacterized protein</fullName>
    </submittedName>
</protein>
<dbReference type="AlphaFoldDB" id="A0A2P2Q850"/>
<organism evidence="1">
    <name type="scientific">Rhizophora mucronata</name>
    <name type="common">Asiatic mangrove</name>
    <dbReference type="NCBI Taxonomy" id="61149"/>
    <lineage>
        <taxon>Eukaryota</taxon>
        <taxon>Viridiplantae</taxon>
        <taxon>Streptophyta</taxon>
        <taxon>Embryophyta</taxon>
        <taxon>Tracheophyta</taxon>
        <taxon>Spermatophyta</taxon>
        <taxon>Magnoliopsida</taxon>
        <taxon>eudicotyledons</taxon>
        <taxon>Gunneridae</taxon>
        <taxon>Pentapetalae</taxon>
        <taxon>rosids</taxon>
        <taxon>fabids</taxon>
        <taxon>Malpighiales</taxon>
        <taxon>Rhizophoraceae</taxon>
        <taxon>Rhizophora</taxon>
    </lineage>
</organism>
<evidence type="ECO:0000313" key="1">
    <source>
        <dbReference type="EMBL" id="MBX63156.1"/>
    </source>
</evidence>
<sequence>MLGLVYCIRMTHMRYMKKQFYQLRSQ</sequence>
<accession>A0A2P2Q850</accession>
<dbReference type="EMBL" id="GGEC01082672">
    <property type="protein sequence ID" value="MBX63156.1"/>
    <property type="molecule type" value="Transcribed_RNA"/>
</dbReference>
<name>A0A2P2Q850_RHIMU</name>